<feature type="region of interest" description="Disordered" evidence="1">
    <location>
        <begin position="1"/>
        <end position="58"/>
    </location>
</feature>
<keyword evidence="3" id="KW-1185">Reference proteome</keyword>
<dbReference type="EMBL" id="LR699553">
    <property type="protein sequence ID" value="VVD29434.1"/>
    <property type="molecule type" value="Genomic_DNA"/>
</dbReference>
<proteinExistence type="predicted"/>
<sequence>MERAALDRAPGGVERERSGQLAGATRHGLRARATGCAGRAQAGEGTGSRKAHRDSQWVAKEDEAGAAIQLYGRDRKVNVSTGGAAFRL</sequence>
<name>A0A5Q4ZHQ9_9BURK</name>
<organism evidence="2 3">
    <name type="scientific">Paraburkholderia dioscoreae</name>
    <dbReference type="NCBI Taxonomy" id="2604047"/>
    <lineage>
        <taxon>Bacteria</taxon>
        <taxon>Pseudomonadati</taxon>
        <taxon>Pseudomonadota</taxon>
        <taxon>Betaproteobacteria</taxon>
        <taxon>Burkholderiales</taxon>
        <taxon>Burkholderiaceae</taxon>
        <taxon>Paraburkholderia</taxon>
    </lineage>
</organism>
<protein>
    <submittedName>
        <fullName evidence="2">Uncharacterized protein</fullName>
    </submittedName>
</protein>
<dbReference type="AlphaFoldDB" id="A0A5Q4ZHQ9"/>
<evidence type="ECO:0000313" key="2">
    <source>
        <dbReference type="EMBL" id="VVD29434.1"/>
    </source>
</evidence>
<accession>A0A5Q4ZHQ9</accession>
<gene>
    <name evidence="2" type="ORF">PDMSB3_2978</name>
</gene>
<evidence type="ECO:0000313" key="3">
    <source>
        <dbReference type="Proteomes" id="UP000325811"/>
    </source>
</evidence>
<reference evidence="2 3" key="1">
    <citation type="submission" date="2019-08" db="EMBL/GenBank/DDBJ databases">
        <authorList>
            <person name="Herpell B J."/>
        </authorList>
    </citation>
    <scope>NUCLEOTIDE SEQUENCE [LARGE SCALE GENOMIC DNA]</scope>
    <source>
        <strain evidence="3">Msb3</strain>
    </source>
</reference>
<dbReference type="KEGG" id="pdio:PDMSB3_2978"/>
<evidence type="ECO:0000256" key="1">
    <source>
        <dbReference type="SAM" id="MobiDB-lite"/>
    </source>
</evidence>
<dbReference type="Proteomes" id="UP000325811">
    <property type="component" value="Chromosome I"/>
</dbReference>